<evidence type="ECO:0000256" key="2">
    <source>
        <dbReference type="SAM" id="Phobius"/>
    </source>
</evidence>
<protein>
    <recommendedName>
        <fullName evidence="5">DUF5667 domain-containing protein</fullName>
    </recommendedName>
</protein>
<keyword evidence="2" id="KW-1133">Transmembrane helix</keyword>
<dbReference type="Proteomes" id="UP001596523">
    <property type="component" value="Unassembled WGS sequence"/>
</dbReference>
<feature type="compositionally biased region" description="Gly residues" evidence="1">
    <location>
        <begin position="239"/>
        <end position="250"/>
    </location>
</feature>
<evidence type="ECO:0000313" key="3">
    <source>
        <dbReference type="EMBL" id="MFC7305505.1"/>
    </source>
</evidence>
<name>A0ABW2JHK3_9ACTN</name>
<keyword evidence="2" id="KW-0472">Membrane</keyword>
<gene>
    <name evidence="3" type="ORF">ACFQVC_14890</name>
</gene>
<accession>A0ABW2JHK3</accession>
<comment type="caution">
    <text evidence="3">The sequence shown here is derived from an EMBL/GenBank/DDBJ whole genome shotgun (WGS) entry which is preliminary data.</text>
</comment>
<feature type="region of interest" description="Disordered" evidence="1">
    <location>
        <begin position="231"/>
        <end position="250"/>
    </location>
</feature>
<evidence type="ECO:0000256" key="1">
    <source>
        <dbReference type="SAM" id="MobiDB-lite"/>
    </source>
</evidence>
<evidence type="ECO:0000313" key="4">
    <source>
        <dbReference type="Proteomes" id="UP001596523"/>
    </source>
</evidence>
<reference evidence="4" key="1">
    <citation type="journal article" date="2019" name="Int. J. Syst. Evol. Microbiol.">
        <title>The Global Catalogue of Microorganisms (GCM) 10K type strain sequencing project: providing services to taxonomists for standard genome sequencing and annotation.</title>
        <authorList>
            <consortium name="The Broad Institute Genomics Platform"/>
            <consortium name="The Broad Institute Genome Sequencing Center for Infectious Disease"/>
            <person name="Wu L."/>
            <person name="Ma J."/>
        </authorList>
    </citation>
    <scope>NUCLEOTIDE SEQUENCE [LARGE SCALE GENOMIC DNA]</scope>
    <source>
        <strain evidence="4">SYNS20</strain>
    </source>
</reference>
<feature type="transmembrane region" description="Helical" evidence="2">
    <location>
        <begin position="83"/>
        <end position="104"/>
    </location>
</feature>
<feature type="region of interest" description="Disordered" evidence="1">
    <location>
        <begin position="1"/>
        <end position="20"/>
    </location>
</feature>
<keyword evidence="4" id="KW-1185">Reference proteome</keyword>
<feature type="compositionally biased region" description="Low complexity" evidence="1">
    <location>
        <begin position="59"/>
        <end position="73"/>
    </location>
</feature>
<proteinExistence type="predicted"/>
<evidence type="ECO:0008006" key="5">
    <source>
        <dbReference type="Google" id="ProtNLM"/>
    </source>
</evidence>
<dbReference type="RefSeq" id="WP_381830860.1">
    <property type="nucleotide sequence ID" value="NZ_JBHTCF010000005.1"/>
</dbReference>
<keyword evidence="2" id="KW-0812">Transmembrane</keyword>
<feature type="region of interest" description="Disordered" evidence="1">
    <location>
        <begin position="44"/>
        <end position="78"/>
    </location>
</feature>
<organism evidence="3 4">
    <name type="scientific">Streptomyces monticola</name>
    <dbReference type="NCBI Taxonomy" id="2666263"/>
    <lineage>
        <taxon>Bacteria</taxon>
        <taxon>Bacillati</taxon>
        <taxon>Actinomycetota</taxon>
        <taxon>Actinomycetes</taxon>
        <taxon>Kitasatosporales</taxon>
        <taxon>Streptomycetaceae</taxon>
        <taxon>Streptomyces</taxon>
    </lineage>
</organism>
<sequence>MAPMDPLMAALTDEEPPQELRDDAEYRAAVTDVALLRAELQSLGDTLGRAPQPRPEPAASPRGLRGPRGLRSSRSSRGRRPGALLALAAACAAALLGGVMWLGAVNGVGGAVSGDDRSAGAEKQEAASTSAEGTVACARLIVEGTVAAVESLPGAAGERITLDVIRSYKPADGEPRVTFVTEAESFPRLRTGDRVLIIVPKGQARPSHVATGEDVTRDRAWIERALPGARGLTCDRGSGDQGPGDQGSEG</sequence>
<dbReference type="EMBL" id="JBHTCF010000005">
    <property type="protein sequence ID" value="MFC7305505.1"/>
    <property type="molecule type" value="Genomic_DNA"/>
</dbReference>